<evidence type="ECO:0000313" key="4">
    <source>
        <dbReference type="Proteomes" id="UP001194579"/>
    </source>
</evidence>
<dbReference type="KEGG" id="pec:W5S_3071"/>
<evidence type="ECO:0000313" key="2">
    <source>
        <dbReference type="EMBL" id="MBI0556779.1"/>
    </source>
</evidence>
<sequence>MATLYIRIYRDTLMLRNVDTKKEVAGQSETPFTTSRLLLGQMIPAMKLLDQLSRKVAGKRLVDLFTSHKVIIHAMEMNEGGHSQVEFASYIELAKSISPQGKHIYVCSKTVPLTDQEVIQIFSGDMPSIVNR</sequence>
<evidence type="ECO:0000313" key="3">
    <source>
        <dbReference type="Proteomes" id="UP000008044"/>
    </source>
</evidence>
<dbReference type="Proteomes" id="UP000008044">
    <property type="component" value="Chromosome"/>
</dbReference>
<dbReference type="NCBIfam" id="NF041448">
    <property type="entry name" value="stress_YjaA"/>
    <property type="match status" value="1"/>
</dbReference>
<dbReference type="PATRIC" id="fig|1166016.3.peg.3123"/>
<keyword evidence="4" id="KW-1185">Reference proteome</keyword>
<dbReference type="EMBL" id="CP003415">
    <property type="protein sequence ID" value="AFI91153.1"/>
    <property type="molecule type" value="Genomic_DNA"/>
</dbReference>
<evidence type="ECO:0000313" key="1">
    <source>
        <dbReference type="EMBL" id="AFI91153.1"/>
    </source>
</evidence>
<reference evidence="4" key="3">
    <citation type="submission" date="2023-07" db="EMBL/GenBank/DDBJ databases">
        <title>Identification of Pectobacterium versatile causing blackleg of potato from New York State with a whole genome sequencing approach.</title>
        <authorList>
            <person name="Ma X."/>
            <person name="Swingle B."/>
        </authorList>
    </citation>
    <scope>NUCLEOTIDE SEQUENCE [LARGE SCALE GENOMIC DNA]</scope>
    <source>
        <strain evidence="4">NY1588A</strain>
    </source>
</reference>
<reference evidence="1 3" key="1">
    <citation type="journal article" date="2012" name="J. Bacteriol.">
        <title>Genome sequence of Pectobacterium sp. strain SCC3193.</title>
        <authorList>
            <person name="Koskinen J.P."/>
            <person name="Laine P."/>
            <person name="Niemi O."/>
            <person name="Nykyri J."/>
            <person name="Harjunpaa H."/>
            <person name="Auvinen P."/>
            <person name="Paulin L."/>
            <person name="Pirhonen M."/>
            <person name="Palva T."/>
            <person name="Holm L."/>
        </authorList>
    </citation>
    <scope>NUCLEOTIDE SEQUENCE [LARGE SCALE GENOMIC DNA]</scope>
    <source>
        <strain evidence="1 3">SCC3193</strain>
    </source>
</reference>
<dbReference type="RefSeq" id="WP_014700686.1">
    <property type="nucleotide sequence ID" value="NC_017845.1"/>
</dbReference>
<dbReference type="HOGENOM" id="CLU_154451_0_0_6"/>
<dbReference type="InterPro" id="IPR048149">
    <property type="entry name" value="YjaA"/>
</dbReference>
<organism evidence="1 3">
    <name type="scientific">Pectobacterium parmentieri</name>
    <dbReference type="NCBI Taxonomy" id="1905730"/>
    <lineage>
        <taxon>Bacteria</taxon>
        <taxon>Pseudomonadati</taxon>
        <taxon>Pseudomonadota</taxon>
        <taxon>Gammaproteobacteria</taxon>
        <taxon>Enterobacterales</taxon>
        <taxon>Pectobacteriaceae</taxon>
        <taxon>Pectobacterium</taxon>
    </lineage>
</organism>
<reference evidence="1" key="2">
    <citation type="submission" date="2012-03" db="EMBL/GenBank/DDBJ databases">
        <authorList>
            <person name="Koskinen P."/>
            <person name="Laine P."/>
            <person name="Niemi O."/>
            <person name="Nykyri J."/>
            <person name="Harjunpaa H."/>
            <person name="Auvinen P."/>
            <person name="Paulin L."/>
            <person name="Pirhonen M."/>
            <person name="Palva T."/>
            <person name="Holm L."/>
        </authorList>
    </citation>
    <scope>NUCLEOTIDE SEQUENCE</scope>
    <source>
        <strain evidence="1">SCC3193</strain>
    </source>
</reference>
<dbReference type="AlphaFoldDB" id="A0A0H3IB63"/>
<dbReference type="Proteomes" id="UP001194579">
    <property type="component" value="Unassembled WGS sequence"/>
</dbReference>
<dbReference type="eggNOG" id="ENOG5033FK4">
    <property type="taxonomic scope" value="Bacteria"/>
</dbReference>
<gene>
    <name evidence="1" type="ordered locus">W5S_3071</name>
    <name evidence="2" type="ORF">F6Q06_20160</name>
</gene>
<dbReference type="EMBL" id="WABS01000054">
    <property type="protein sequence ID" value="MBI0556779.1"/>
    <property type="molecule type" value="Genomic_DNA"/>
</dbReference>
<proteinExistence type="predicted"/>
<reference evidence="2" key="4">
    <citation type="submission" date="2024-05" db="EMBL/GenBank/DDBJ databases">
        <title>Identification of Pectobacterium versatile causing blackleg of potato from New York State with a whole genome sequencing approach.</title>
        <authorList>
            <person name="Ma X."/>
            <person name="Swingle B."/>
        </authorList>
    </citation>
    <scope>NUCLEOTIDE SEQUENCE</scope>
    <source>
        <strain evidence="2">NY1588A</strain>
    </source>
</reference>
<name>A0A0H3IB63_PECPM</name>
<protein>
    <submittedName>
        <fullName evidence="1">Uncharacterized protein</fullName>
    </submittedName>
</protein>
<accession>A0A0H3IB63</accession>